<dbReference type="AlphaFoldDB" id="A0AAW2HUU4"/>
<keyword evidence="2" id="KW-0645">Protease</keyword>
<keyword evidence="3" id="KW-0732">Signal</keyword>
<feature type="chain" id="PRO_5043688371" description="Peptidase S1 domain-containing protein" evidence="3">
    <location>
        <begin position="16"/>
        <end position="271"/>
    </location>
</feature>
<proteinExistence type="predicted"/>
<dbReference type="FunFam" id="2.40.10.10:FF:000068">
    <property type="entry name" value="transmembrane protease serine 2"/>
    <property type="match status" value="1"/>
</dbReference>
<organism evidence="5">
    <name type="scientific">Menopon gallinae</name>
    <name type="common">poultry shaft louse</name>
    <dbReference type="NCBI Taxonomy" id="328185"/>
    <lineage>
        <taxon>Eukaryota</taxon>
        <taxon>Metazoa</taxon>
        <taxon>Ecdysozoa</taxon>
        <taxon>Arthropoda</taxon>
        <taxon>Hexapoda</taxon>
        <taxon>Insecta</taxon>
        <taxon>Pterygota</taxon>
        <taxon>Neoptera</taxon>
        <taxon>Paraneoptera</taxon>
        <taxon>Psocodea</taxon>
        <taxon>Troctomorpha</taxon>
        <taxon>Phthiraptera</taxon>
        <taxon>Amblycera</taxon>
        <taxon>Menoponidae</taxon>
        <taxon>Menopon</taxon>
    </lineage>
</organism>
<feature type="signal peptide" evidence="3">
    <location>
        <begin position="1"/>
        <end position="15"/>
    </location>
</feature>
<name>A0AAW2HUU4_9NEOP</name>
<dbReference type="SUPFAM" id="SSF50494">
    <property type="entry name" value="Trypsin-like serine proteases"/>
    <property type="match status" value="1"/>
</dbReference>
<dbReference type="GO" id="GO:0006508">
    <property type="term" value="P:proteolysis"/>
    <property type="evidence" value="ECO:0007669"/>
    <property type="project" value="UniProtKB-KW"/>
</dbReference>
<dbReference type="PROSITE" id="PS50240">
    <property type="entry name" value="TRYPSIN_DOM"/>
    <property type="match status" value="1"/>
</dbReference>
<dbReference type="InterPro" id="IPR009003">
    <property type="entry name" value="Peptidase_S1_PA"/>
</dbReference>
<keyword evidence="1" id="KW-1015">Disulfide bond</keyword>
<accession>A0AAW2HUU4</accession>
<gene>
    <name evidence="5" type="ORF">PYX00_006241</name>
</gene>
<dbReference type="InterPro" id="IPR001254">
    <property type="entry name" value="Trypsin_dom"/>
</dbReference>
<evidence type="ECO:0000256" key="1">
    <source>
        <dbReference type="ARBA" id="ARBA00023157"/>
    </source>
</evidence>
<dbReference type="CDD" id="cd00190">
    <property type="entry name" value="Tryp_SPc"/>
    <property type="match status" value="1"/>
</dbReference>
<dbReference type="PROSITE" id="PS00134">
    <property type="entry name" value="TRYPSIN_HIS"/>
    <property type="match status" value="1"/>
</dbReference>
<dbReference type="InterPro" id="IPR018114">
    <property type="entry name" value="TRYPSIN_HIS"/>
</dbReference>
<keyword evidence="2" id="KW-0378">Hydrolase</keyword>
<protein>
    <recommendedName>
        <fullName evidence="4">Peptidase S1 domain-containing protein</fullName>
    </recommendedName>
</protein>
<reference evidence="5" key="1">
    <citation type="journal article" date="2024" name="Gigascience">
        <title>Chromosome-level genome of the poultry shaft louse Menopon gallinae provides insight into the host-switching and adaptive evolution of parasitic lice.</title>
        <authorList>
            <person name="Xu Y."/>
            <person name="Ma L."/>
            <person name="Liu S."/>
            <person name="Liang Y."/>
            <person name="Liu Q."/>
            <person name="He Z."/>
            <person name="Tian L."/>
            <person name="Duan Y."/>
            <person name="Cai W."/>
            <person name="Li H."/>
            <person name="Song F."/>
        </authorList>
    </citation>
    <scope>NUCLEOTIDE SEQUENCE</scope>
    <source>
        <strain evidence="5">Cailab_2023a</strain>
    </source>
</reference>
<sequence length="271" mass="29692">MTRIALLLFIGLAASAEIRSDDCRIINGQDAKPGEYPYMASLRRRVSVKPSNPSGHSCGASVLTDAWALTAAHCCASVTNATDFYIYAGSIYLSKGGTNHTIEKVIMHELYDKESRWKNDICLVKLSRPFVIKDSIQQITLPPQDWPIFSGDKVTITGWGRTKPVESGCIPDTLQKGTNYTALTPEECNKLAMLEMFPGYLCAVGNSTKQSTWNGDSGGPLVKNGVQVGLTSFGYRPFGGGMPTVYARVTHYINWIKQKLGPDASKLKFLK</sequence>
<evidence type="ECO:0000259" key="4">
    <source>
        <dbReference type="PROSITE" id="PS50240"/>
    </source>
</evidence>
<evidence type="ECO:0000313" key="5">
    <source>
        <dbReference type="EMBL" id="KAL0273608.1"/>
    </source>
</evidence>
<feature type="domain" description="Peptidase S1" evidence="4">
    <location>
        <begin position="25"/>
        <end position="261"/>
    </location>
</feature>
<dbReference type="SMART" id="SM00020">
    <property type="entry name" value="Tryp_SPc"/>
    <property type="match status" value="1"/>
</dbReference>
<dbReference type="PANTHER" id="PTHR24252:SF7">
    <property type="entry name" value="HYALIN"/>
    <property type="match status" value="1"/>
</dbReference>
<dbReference type="InterPro" id="IPR043504">
    <property type="entry name" value="Peptidase_S1_PA_chymotrypsin"/>
</dbReference>
<dbReference type="PRINTS" id="PR00722">
    <property type="entry name" value="CHYMOTRYPSIN"/>
</dbReference>
<dbReference type="Gene3D" id="2.40.10.10">
    <property type="entry name" value="Trypsin-like serine proteases"/>
    <property type="match status" value="1"/>
</dbReference>
<dbReference type="PANTHER" id="PTHR24252">
    <property type="entry name" value="ACROSIN-RELATED"/>
    <property type="match status" value="1"/>
</dbReference>
<dbReference type="EMBL" id="JARGDH010000003">
    <property type="protein sequence ID" value="KAL0273608.1"/>
    <property type="molecule type" value="Genomic_DNA"/>
</dbReference>
<dbReference type="Pfam" id="PF00089">
    <property type="entry name" value="Trypsin"/>
    <property type="match status" value="1"/>
</dbReference>
<evidence type="ECO:0000256" key="3">
    <source>
        <dbReference type="SAM" id="SignalP"/>
    </source>
</evidence>
<dbReference type="InterPro" id="IPR033116">
    <property type="entry name" value="TRYPSIN_SER"/>
</dbReference>
<dbReference type="PROSITE" id="PS00135">
    <property type="entry name" value="TRYPSIN_SER"/>
    <property type="match status" value="1"/>
</dbReference>
<evidence type="ECO:0000256" key="2">
    <source>
        <dbReference type="RuleBase" id="RU363034"/>
    </source>
</evidence>
<dbReference type="GO" id="GO:0004252">
    <property type="term" value="F:serine-type endopeptidase activity"/>
    <property type="evidence" value="ECO:0007669"/>
    <property type="project" value="InterPro"/>
</dbReference>
<comment type="caution">
    <text evidence="5">The sequence shown here is derived from an EMBL/GenBank/DDBJ whole genome shotgun (WGS) entry which is preliminary data.</text>
</comment>
<keyword evidence="2" id="KW-0720">Serine protease</keyword>
<dbReference type="InterPro" id="IPR001314">
    <property type="entry name" value="Peptidase_S1A"/>
</dbReference>